<accession>A0AA41QUM9</accession>
<dbReference type="SUPFAM" id="SSF51604">
    <property type="entry name" value="Enolase C-terminal domain-like"/>
    <property type="match status" value="1"/>
</dbReference>
<evidence type="ECO:0000259" key="7">
    <source>
        <dbReference type="SMART" id="SM00922"/>
    </source>
</evidence>
<dbReference type="SUPFAM" id="SSF54826">
    <property type="entry name" value="Enolase N-terminal domain-like"/>
    <property type="match status" value="1"/>
</dbReference>
<dbReference type="CDD" id="cd03317">
    <property type="entry name" value="NAAAR"/>
    <property type="match status" value="1"/>
</dbReference>
<dbReference type="SFLD" id="SFLDF00009">
    <property type="entry name" value="o-succinylbenzoate_synthase"/>
    <property type="match status" value="1"/>
</dbReference>
<keyword evidence="9" id="KW-1185">Reference proteome</keyword>
<dbReference type="PANTHER" id="PTHR48073:SF5">
    <property type="entry name" value="O-SUCCINYLBENZOATE SYNTHASE"/>
    <property type="match status" value="1"/>
</dbReference>
<dbReference type="SFLD" id="SFLDG00180">
    <property type="entry name" value="muconate_cycloisomerase"/>
    <property type="match status" value="1"/>
</dbReference>
<evidence type="ECO:0000256" key="5">
    <source>
        <dbReference type="ARBA" id="ARBA00029491"/>
    </source>
</evidence>
<dbReference type="Gene3D" id="3.20.20.120">
    <property type="entry name" value="Enolase-like C-terminal domain"/>
    <property type="match status" value="1"/>
</dbReference>
<gene>
    <name evidence="8" type="primary">menC</name>
    <name evidence="8" type="ORF">MQH31_04225</name>
</gene>
<keyword evidence="2" id="KW-0479">Metal-binding</keyword>
<evidence type="ECO:0000313" key="8">
    <source>
        <dbReference type="EMBL" id="MCI4657019.1"/>
    </source>
</evidence>
<dbReference type="InterPro" id="IPR013342">
    <property type="entry name" value="Mandelate_racemase_C"/>
</dbReference>
<dbReference type="InterPro" id="IPR010197">
    <property type="entry name" value="OSBS/NAAAR"/>
</dbReference>
<dbReference type="Proteomes" id="UP001165341">
    <property type="component" value="Unassembled WGS sequence"/>
</dbReference>
<dbReference type="InterPro" id="IPR029065">
    <property type="entry name" value="Enolase_C-like"/>
</dbReference>
<dbReference type="NCBIfam" id="TIGR01928">
    <property type="entry name" value="menC_lowGC_arch"/>
    <property type="match status" value="1"/>
</dbReference>
<dbReference type="Pfam" id="PF02746">
    <property type="entry name" value="MR_MLE_N"/>
    <property type="match status" value="1"/>
</dbReference>
<dbReference type="EC" id="4.2.1.113" evidence="5 6"/>
<evidence type="ECO:0000256" key="1">
    <source>
        <dbReference type="ARBA" id="ARBA00001968"/>
    </source>
</evidence>
<dbReference type="GO" id="GO:0016854">
    <property type="term" value="F:racemase and epimerase activity"/>
    <property type="evidence" value="ECO:0007669"/>
    <property type="project" value="UniProtKB-ARBA"/>
</dbReference>
<dbReference type="AlphaFoldDB" id="A0AA41QUM9"/>
<evidence type="ECO:0000256" key="4">
    <source>
        <dbReference type="ARBA" id="ARBA00023239"/>
    </source>
</evidence>
<comment type="caution">
    <text evidence="8">The sequence shown here is derived from an EMBL/GenBank/DDBJ whole genome shotgun (WGS) entry which is preliminary data.</text>
</comment>
<evidence type="ECO:0000313" key="9">
    <source>
        <dbReference type="Proteomes" id="UP001165341"/>
    </source>
</evidence>
<dbReference type="PANTHER" id="PTHR48073">
    <property type="entry name" value="O-SUCCINYLBENZOATE SYNTHASE-RELATED"/>
    <property type="match status" value="1"/>
</dbReference>
<proteinExistence type="predicted"/>
<keyword evidence="4 8" id="KW-0456">Lyase</keyword>
<reference evidence="8" key="1">
    <citation type="submission" date="2022-03" db="EMBL/GenBank/DDBJ databases">
        <title>Cryobacterium sp. nov. strain ZS14-85, isolated from Antarctic soil.</title>
        <authorList>
            <person name="Li J."/>
            <person name="Niu G."/>
        </authorList>
    </citation>
    <scope>NUCLEOTIDE SEQUENCE</scope>
    <source>
        <strain evidence="8">ZS14-85</strain>
    </source>
</reference>
<dbReference type="EMBL" id="JALGAR010000001">
    <property type="protein sequence ID" value="MCI4657019.1"/>
    <property type="molecule type" value="Genomic_DNA"/>
</dbReference>
<dbReference type="GO" id="GO:0009234">
    <property type="term" value="P:menaquinone biosynthetic process"/>
    <property type="evidence" value="ECO:0007669"/>
    <property type="project" value="UniProtKB-UniRule"/>
</dbReference>
<evidence type="ECO:0000256" key="2">
    <source>
        <dbReference type="ARBA" id="ARBA00022723"/>
    </source>
</evidence>
<organism evidence="8 9">
    <name type="scientific">Cryobacterium zhongshanensis</name>
    <dbReference type="NCBI Taxonomy" id="2928153"/>
    <lineage>
        <taxon>Bacteria</taxon>
        <taxon>Bacillati</taxon>
        <taxon>Actinomycetota</taxon>
        <taxon>Actinomycetes</taxon>
        <taxon>Micrococcales</taxon>
        <taxon>Microbacteriaceae</taxon>
        <taxon>Cryobacterium</taxon>
    </lineage>
</organism>
<sequence>MKIENVELRRVRLPLVSPFRTSFGSVSEREALLVHVSTADAEGWAECAAEAEPLYSSEFLDGCELVIRDHLAPRLNAAGERLTAERVAPALAAVKGHRMSKAALETAILDAQLRTSGVSFGGYLGAVHDLVPAGVSVGIMDSIDRLLTAVEGYLAEGYLRIKLKIEPGWDLAPVRAVRERFGPDVLLQVDANTAYTLADARHLARLDPFDLLLIEQPLAEDDMLGHAALARLIQTPVCLDESIESARDAAAAISLGACSIINVKPSRVGGYLEARRIHDVAAAHGVPVWCGGMLETGIGRAANVALAGLPNFVLPGDTSASSRYYAQDLTKPFVLEDGHLRVPTGPGIGVEVLPDVLDDLTVSSSDIRF</sequence>
<dbReference type="InterPro" id="IPR013341">
    <property type="entry name" value="Mandelate_racemase_N_dom"/>
</dbReference>
<dbReference type="SFLD" id="SFLDS00001">
    <property type="entry name" value="Enolase"/>
    <property type="match status" value="1"/>
</dbReference>
<dbReference type="Pfam" id="PF13378">
    <property type="entry name" value="MR_MLE_C"/>
    <property type="match status" value="1"/>
</dbReference>
<evidence type="ECO:0000256" key="3">
    <source>
        <dbReference type="ARBA" id="ARBA00022842"/>
    </source>
</evidence>
<evidence type="ECO:0000256" key="6">
    <source>
        <dbReference type="NCBIfam" id="TIGR01928"/>
    </source>
</evidence>
<feature type="domain" description="Mandelate racemase/muconate lactonizing enzyme C-terminal" evidence="7">
    <location>
        <begin position="143"/>
        <end position="236"/>
    </location>
</feature>
<dbReference type="RefSeq" id="WP_243011042.1">
    <property type="nucleotide sequence ID" value="NZ_JALGAR010000001.1"/>
</dbReference>
<comment type="cofactor">
    <cofactor evidence="1">
        <name>a divalent metal cation</name>
        <dbReference type="ChEBI" id="CHEBI:60240"/>
    </cofactor>
</comment>
<dbReference type="GO" id="GO:0046872">
    <property type="term" value="F:metal ion binding"/>
    <property type="evidence" value="ECO:0007669"/>
    <property type="project" value="UniProtKB-KW"/>
</dbReference>
<name>A0AA41QUM9_9MICO</name>
<keyword evidence="3" id="KW-0460">Magnesium</keyword>
<protein>
    <recommendedName>
        <fullName evidence="5 6">o-succinylbenzoate synthase</fullName>
        <ecNumber evidence="5 6">4.2.1.113</ecNumber>
    </recommendedName>
</protein>
<dbReference type="GO" id="GO:0043748">
    <property type="term" value="F:O-succinylbenzoate synthase activity"/>
    <property type="evidence" value="ECO:0007669"/>
    <property type="project" value="UniProtKB-EC"/>
</dbReference>
<dbReference type="Gene3D" id="3.30.390.10">
    <property type="entry name" value="Enolase-like, N-terminal domain"/>
    <property type="match status" value="1"/>
</dbReference>
<dbReference type="InterPro" id="IPR036849">
    <property type="entry name" value="Enolase-like_C_sf"/>
</dbReference>
<dbReference type="InterPro" id="IPR029017">
    <property type="entry name" value="Enolase-like_N"/>
</dbReference>
<dbReference type="SMART" id="SM00922">
    <property type="entry name" value="MR_MLE"/>
    <property type="match status" value="1"/>
</dbReference>